<dbReference type="InterPro" id="IPR036291">
    <property type="entry name" value="NAD(P)-bd_dom_sf"/>
</dbReference>
<dbReference type="EMBL" id="UINC01182467">
    <property type="protein sequence ID" value="SVD92703.1"/>
    <property type="molecule type" value="Genomic_DNA"/>
</dbReference>
<proteinExistence type="inferred from homology"/>
<name>A0A382ZB43_9ZZZZ</name>
<dbReference type="InterPro" id="IPR050857">
    <property type="entry name" value="D-2-hydroxyacid_DH"/>
</dbReference>
<organism evidence="5">
    <name type="scientific">marine metagenome</name>
    <dbReference type="NCBI Taxonomy" id="408172"/>
    <lineage>
        <taxon>unclassified sequences</taxon>
        <taxon>metagenomes</taxon>
        <taxon>ecological metagenomes</taxon>
    </lineage>
</organism>
<dbReference type="InterPro" id="IPR006139">
    <property type="entry name" value="D-isomer_2_OHA_DH_cat_dom"/>
</dbReference>
<dbReference type="AlphaFoldDB" id="A0A382ZB43"/>
<comment type="similarity">
    <text evidence="1">Belongs to the D-isomer specific 2-hydroxyacid dehydrogenase family.</text>
</comment>
<evidence type="ECO:0000256" key="1">
    <source>
        <dbReference type="ARBA" id="ARBA00005854"/>
    </source>
</evidence>
<feature type="non-terminal residue" evidence="5">
    <location>
        <position position="168"/>
    </location>
</feature>
<dbReference type="Gene3D" id="3.40.50.720">
    <property type="entry name" value="NAD(P)-binding Rossmann-like Domain"/>
    <property type="match status" value="2"/>
</dbReference>
<dbReference type="GO" id="GO:0016616">
    <property type="term" value="F:oxidoreductase activity, acting on the CH-OH group of donors, NAD or NADP as acceptor"/>
    <property type="evidence" value="ECO:0007669"/>
    <property type="project" value="InterPro"/>
</dbReference>
<reference evidence="5" key="1">
    <citation type="submission" date="2018-05" db="EMBL/GenBank/DDBJ databases">
        <authorList>
            <person name="Lanie J.A."/>
            <person name="Ng W.-L."/>
            <person name="Kazmierczak K.M."/>
            <person name="Andrzejewski T.M."/>
            <person name="Davidsen T.M."/>
            <person name="Wayne K.J."/>
            <person name="Tettelin H."/>
            <person name="Glass J.I."/>
            <person name="Rusch D."/>
            <person name="Podicherti R."/>
            <person name="Tsui H.-C.T."/>
            <person name="Winkler M.E."/>
        </authorList>
    </citation>
    <scope>NUCLEOTIDE SEQUENCE</scope>
</reference>
<dbReference type="SUPFAM" id="SSF51735">
    <property type="entry name" value="NAD(P)-binding Rossmann-fold domains"/>
    <property type="match status" value="1"/>
</dbReference>
<evidence type="ECO:0000256" key="3">
    <source>
        <dbReference type="ARBA" id="ARBA00023027"/>
    </source>
</evidence>
<dbReference type="PANTHER" id="PTHR42789:SF1">
    <property type="entry name" value="D-ISOMER SPECIFIC 2-HYDROXYACID DEHYDROGENASE FAMILY PROTEIN (AFU_ORTHOLOGUE AFUA_6G10090)"/>
    <property type="match status" value="1"/>
</dbReference>
<dbReference type="SUPFAM" id="SSF52283">
    <property type="entry name" value="Formate/glycerate dehydrogenase catalytic domain-like"/>
    <property type="match status" value="1"/>
</dbReference>
<dbReference type="GO" id="GO:0051287">
    <property type="term" value="F:NAD binding"/>
    <property type="evidence" value="ECO:0007669"/>
    <property type="project" value="InterPro"/>
</dbReference>
<dbReference type="Pfam" id="PF00389">
    <property type="entry name" value="2-Hacid_dh"/>
    <property type="match status" value="1"/>
</dbReference>
<keyword evidence="3" id="KW-0520">NAD</keyword>
<keyword evidence="2" id="KW-0560">Oxidoreductase</keyword>
<evidence type="ECO:0000259" key="4">
    <source>
        <dbReference type="Pfam" id="PF00389"/>
    </source>
</evidence>
<gene>
    <name evidence="5" type="ORF">METZ01_LOCUS445557</name>
</gene>
<evidence type="ECO:0000313" key="5">
    <source>
        <dbReference type="EMBL" id="SVD92703.1"/>
    </source>
</evidence>
<accession>A0A382ZB43</accession>
<sequence length="168" mass="18735">MNVLFIDIVHPLLKKELELKGNICDEAYHKNQTEILSIIDNYDGIILRSRIIIDTNFLSKCNKLKFIARAGSGLENIDVEYAKQKGIACYNAAEGNRQSVAEHAIGMLLSLFNNLNKSDIQVRKGKWHRECNRGIELANKTIGIIGFGNSGSALAEILKGFNVKILSF</sequence>
<evidence type="ECO:0000256" key="2">
    <source>
        <dbReference type="ARBA" id="ARBA00023002"/>
    </source>
</evidence>
<protein>
    <recommendedName>
        <fullName evidence="4">D-isomer specific 2-hydroxyacid dehydrogenase catalytic domain-containing protein</fullName>
    </recommendedName>
</protein>
<dbReference type="PANTHER" id="PTHR42789">
    <property type="entry name" value="D-ISOMER SPECIFIC 2-HYDROXYACID DEHYDROGENASE FAMILY PROTEIN (AFU_ORTHOLOGUE AFUA_6G10090)"/>
    <property type="match status" value="1"/>
</dbReference>
<feature type="domain" description="D-isomer specific 2-hydroxyacid dehydrogenase catalytic" evidence="4">
    <location>
        <begin position="20"/>
        <end position="127"/>
    </location>
</feature>